<evidence type="ECO:0000313" key="2">
    <source>
        <dbReference type="Proteomes" id="UP000002039"/>
    </source>
</evidence>
<protein>
    <submittedName>
        <fullName evidence="1">Uncharacterized protein</fullName>
    </submittedName>
</protein>
<sequence>MCDNAAAAFMAIKKARLKTVTSMSYRSITFIVTSPPASFAAAAVLLVDVSVFSSSSILSAAVVTLPAPSVNTVAYDSVWSFEEESEESLILGTVTLRSLICSSSPAACLSPAQNTAELSLQNSAVPLSSLCEKASV</sequence>
<reference evidence="2" key="1">
    <citation type="journal article" date="2015" name="PLoS Genet.">
        <title>The dynamic genome and transcriptome of the human fungal pathogen Blastomyces and close relative Emmonsia.</title>
        <authorList>
            <person name="Munoz J.F."/>
            <person name="Gauthier G.M."/>
            <person name="Desjardins C.A."/>
            <person name="Gallo J.E."/>
            <person name="Holder J."/>
            <person name="Sullivan T.D."/>
            <person name="Marty A.J."/>
            <person name="Carmen J.C."/>
            <person name="Chen Z."/>
            <person name="Ding L."/>
            <person name="Gujja S."/>
            <person name="Magrini V."/>
            <person name="Misas E."/>
            <person name="Mitreva M."/>
            <person name="Priest M."/>
            <person name="Saif S."/>
            <person name="Whiston E.A."/>
            <person name="Young S."/>
            <person name="Zeng Q."/>
            <person name="Goldman W.E."/>
            <person name="Mardis E.R."/>
            <person name="Taylor J.W."/>
            <person name="McEwen J.G."/>
            <person name="Clay O.K."/>
            <person name="Klein B.S."/>
            <person name="Cuomo C.A."/>
        </authorList>
    </citation>
    <scope>NUCLEOTIDE SEQUENCE [LARGE SCALE GENOMIC DNA]</scope>
    <source>
        <strain evidence="2">ER-3 / ATCC MYA-2586</strain>
    </source>
</reference>
<dbReference type="EMBL" id="EQ999982">
    <property type="protein sequence ID" value="EEQ84875.2"/>
    <property type="molecule type" value="Genomic_DNA"/>
</dbReference>
<keyword evidence="2" id="KW-1185">Reference proteome</keyword>
<dbReference type="RefSeq" id="XP_045272757.1">
    <property type="nucleotide sequence ID" value="XM_045423920.1"/>
</dbReference>
<name>A0ABP2ENY4_AJEDR</name>
<proteinExistence type="predicted"/>
<dbReference type="Proteomes" id="UP000002039">
    <property type="component" value="Unassembled WGS sequence"/>
</dbReference>
<dbReference type="GeneID" id="69029762"/>
<gene>
    <name evidence="1" type="ORF">BDCG_08144</name>
</gene>
<evidence type="ECO:0000313" key="1">
    <source>
        <dbReference type="EMBL" id="EEQ84875.2"/>
    </source>
</evidence>
<organism evidence="1 2">
    <name type="scientific">Ajellomyces dermatitidis (strain ER-3 / ATCC MYA-2586)</name>
    <name type="common">Blastomyces dermatitidis</name>
    <dbReference type="NCBI Taxonomy" id="559297"/>
    <lineage>
        <taxon>Eukaryota</taxon>
        <taxon>Fungi</taxon>
        <taxon>Dikarya</taxon>
        <taxon>Ascomycota</taxon>
        <taxon>Pezizomycotina</taxon>
        <taxon>Eurotiomycetes</taxon>
        <taxon>Eurotiomycetidae</taxon>
        <taxon>Onygenales</taxon>
        <taxon>Ajellomycetaceae</taxon>
        <taxon>Blastomyces</taxon>
    </lineage>
</organism>
<accession>A0ABP2ENY4</accession>